<dbReference type="VEuPathDB" id="ToxoDB:cyc_09056"/>
<proteinExistence type="predicted"/>
<sequence>MQQNSYRHTRQPQQDLRLRSECTEAEAGSYGLRHSSDPYNPGKSLPLLKGPLNTNPTDLQKRIQCALEEYALCRSAVVAAVMVGYCPGARAEGVAE</sequence>
<evidence type="ECO:0000256" key="1">
    <source>
        <dbReference type="SAM" id="MobiDB-lite"/>
    </source>
</evidence>
<organism evidence="2 3">
    <name type="scientific">Cyclospora cayetanensis</name>
    <dbReference type="NCBI Taxonomy" id="88456"/>
    <lineage>
        <taxon>Eukaryota</taxon>
        <taxon>Sar</taxon>
        <taxon>Alveolata</taxon>
        <taxon>Apicomplexa</taxon>
        <taxon>Conoidasida</taxon>
        <taxon>Coccidia</taxon>
        <taxon>Eucoccidiorida</taxon>
        <taxon>Eimeriorina</taxon>
        <taxon>Eimeriidae</taxon>
        <taxon>Cyclospora</taxon>
    </lineage>
</organism>
<dbReference type="InParanoid" id="A0A1D3CZM5"/>
<dbReference type="EMBL" id="JROU02001387">
    <property type="protein sequence ID" value="OEH76637.1"/>
    <property type="molecule type" value="Genomic_DNA"/>
</dbReference>
<feature type="compositionally biased region" description="Low complexity" evidence="1">
    <location>
        <begin position="41"/>
        <end position="52"/>
    </location>
</feature>
<keyword evidence="3" id="KW-1185">Reference proteome</keyword>
<feature type="region of interest" description="Disordered" evidence="1">
    <location>
        <begin position="27"/>
        <end position="53"/>
    </location>
</feature>
<dbReference type="Proteomes" id="UP000095192">
    <property type="component" value="Unassembled WGS sequence"/>
</dbReference>
<evidence type="ECO:0000313" key="3">
    <source>
        <dbReference type="Proteomes" id="UP000095192"/>
    </source>
</evidence>
<name>A0A1D3CZM5_9EIME</name>
<accession>A0A1D3CZM5</accession>
<dbReference type="AlphaFoldDB" id="A0A1D3CZM5"/>
<evidence type="ECO:0000313" key="2">
    <source>
        <dbReference type="EMBL" id="OEH76637.1"/>
    </source>
</evidence>
<comment type="caution">
    <text evidence="2">The sequence shown here is derived from an EMBL/GenBank/DDBJ whole genome shotgun (WGS) entry which is preliminary data.</text>
</comment>
<reference evidence="2 3" key="1">
    <citation type="journal article" date="2016" name="BMC Genomics">
        <title>Comparative genomics reveals Cyclospora cayetanensis possesses coccidia-like metabolism and invasion components but unique surface antigens.</title>
        <authorList>
            <person name="Liu S."/>
            <person name="Wang L."/>
            <person name="Zheng H."/>
            <person name="Xu Z."/>
            <person name="Roellig D.M."/>
            <person name="Li N."/>
            <person name="Frace M.A."/>
            <person name="Tang K."/>
            <person name="Arrowood M.J."/>
            <person name="Moss D.M."/>
            <person name="Zhang L."/>
            <person name="Feng Y."/>
            <person name="Xiao L."/>
        </authorList>
    </citation>
    <scope>NUCLEOTIDE SEQUENCE [LARGE SCALE GENOMIC DNA]</scope>
    <source>
        <strain evidence="2 3">CHN_HEN01</strain>
    </source>
</reference>
<gene>
    <name evidence="2" type="ORF">cyc_09056</name>
</gene>
<protein>
    <submittedName>
        <fullName evidence="2">Uncharacterized protein</fullName>
    </submittedName>
</protein>